<accession>A0A7I8KKB3</accession>
<feature type="region of interest" description="Disordered" evidence="1">
    <location>
        <begin position="1"/>
        <end position="30"/>
    </location>
</feature>
<dbReference type="Proteomes" id="UP000663760">
    <property type="component" value="Chromosome 6"/>
</dbReference>
<proteinExistence type="predicted"/>
<gene>
    <name evidence="2" type="ORF">SI8410_06008902</name>
</gene>
<sequence length="379" mass="41815">MTIEAGCFETNRASRRPSASSNSPERSNPCDREMMSKAFAGFTTSPPSATPAGSFFLTASLFPSATSPLSARRPASFSATPAGSFFLTASLFPSATSPLSARRPASFSATSAGLIFFFFFSSPKFFKNQELSMILTVEIREAGSGSRILDSSRRTSEGNQLGNLNSALLIFLYISIRLESWKGRYPERRTNRITPQDQTVEQTVLSLGLCEGTQAEIRDLQVAILVQEQVLWFEVPVVDSPAMAEVHCAYQLPEELLPALHVLHDEEDLPLGGHDFVQLDDVGVPDEPHHGDLPLDLIHHSYFQHLFLVDHLDCDALRGLEVPRMVDLGEGPLPQQPPLFVLMQQDVALLLHPPTRKKLKISSVFFVQLRSTSFGIVTR</sequence>
<evidence type="ECO:0000256" key="1">
    <source>
        <dbReference type="SAM" id="MobiDB-lite"/>
    </source>
</evidence>
<organism evidence="2 3">
    <name type="scientific">Spirodela intermedia</name>
    <name type="common">Intermediate duckweed</name>
    <dbReference type="NCBI Taxonomy" id="51605"/>
    <lineage>
        <taxon>Eukaryota</taxon>
        <taxon>Viridiplantae</taxon>
        <taxon>Streptophyta</taxon>
        <taxon>Embryophyta</taxon>
        <taxon>Tracheophyta</taxon>
        <taxon>Spermatophyta</taxon>
        <taxon>Magnoliopsida</taxon>
        <taxon>Liliopsida</taxon>
        <taxon>Araceae</taxon>
        <taxon>Lemnoideae</taxon>
        <taxon>Spirodela</taxon>
    </lineage>
</organism>
<reference evidence="2" key="1">
    <citation type="submission" date="2020-02" db="EMBL/GenBank/DDBJ databases">
        <authorList>
            <person name="Scholz U."/>
            <person name="Mascher M."/>
            <person name="Fiebig A."/>
        </authorList>
    </citation>
    <scope>NUCLEOTIDE SEQUENCE</scope>
</reference>
<dbReference type="EMBL" id="LR746269">
    <property type="protein sequence ID" value="CAA7398237.1"/>
    <property type="molecule type" value="Genomic_DNA"/>
</dbReference>
<protein>
    <submittedName>
        <fullName evidence="2">Uncharacterized protein</fullName>
    </submittedName>
</protein>
<name>A0A7I8KKB3_SPIIN</name>
<evidence type="ECO:0000313" key="3">
    <source>
        <dbReference type="Proteomes" id="UP000663760"/>
    </source>
</evidence>
<evidence type="ECO:0000313" key="2">
    <source>
        <dbReference type="EMBL" id="CAA7398237.1"/>
    </source>
</evidence>
<keyword evidence="3" id="KW-1185">Reference proteome</keyword>
<feature type="compositionally biased region" description="Low complexity" evidence="1">
    <location>
        <begin position="16"/>
        <end position="27"/>
    </location>
</feature>
<dbReference type="AlphaFoldDB" id="A0A7I8KKB3"/>